<proteinExistence type="predicted"/>
<protein>
    <recommendedName>
        <fullName evidence="3">Sulfatase-modifying factor enzyme domain-containing protein</fullName>
    </recommendedName>
</protein>
<dbReference type="Proteomes" id="UP001152447">
    <property type="component" value="Unassembled WGS sequence"/>
</dbReference>
<dbReference type="EMBL" id="CAMAPB010000037">
    <property type="protein sequence ID" value="CAH9061496.1"/>
    <property type="molecule type" value="Genomic_DNA"/>
</dbReference>
<evidence type="ECO:0000313" key="2">
    <source>
        <dbReference type="Proteomes" id="UP001152447"/>
    </source>
</evidence>
<comment type="caution">
    <text evidence="1">The sequence shown here is derived from an EMBL/GenBank/DDBJ whole genome shotgun (WGS) entry which is preliminary data.</text>
</comment>
<sequence length="49" mass="5413">MEVDTRPPMVDPSAVMIPFGKFKMGDINGNGLENERPVVEKTISESFAM</sequence>
<reference evidence="1" key="1">
    <citation type="submission" date="2022-07" db="EMBL/GenBank/DDBJ databases">
        <authorList>
            <person name="Criscuolo A."/>
        </authorList>
    </citation>
    <scope>NUCLEOTIDE SEQUENCE</scope>
    <source>
        <strain evidence="1">CIP103197</strain>
    </source>
</reference>
<accession>A0A9W4QZR5</accession>
<evidence type="ECO:0000313" key="1">
    <source>
        <dbReference type="EMBL" id="CAH9061496.1"/>
    </source>
</evidence>
<organism evidence="1 2">
    <name type="scientific">Pseudoalteromonas haloplanktis</name>
    <name type="common">Alteromonas haloplanktis</name>
    <dbReference type="NCBI Taxonomy" id="228"/>
    <lineage>
        <taxon>Bacteria</taxon>
        <taxon>Pseudomonadati</taxon>
        <taxon>Pseudomonadota</taxon>
        <taxon>Gammaproteobacteria</taxon>
        <taxon>Alteromonadales</taxon>
        <taxon>Pseudoalteromonadaceae</taxon>
        <taxon>Pseudoalteromonas</taxon>
    </lineage>
</organism>
<evidence type="ECO:0008006" key="3">
    <source>
        <dbReference type="Google" id="ProtNLM"/>
    </source>
</evidence>
<dbReference type="AlphaFoldDB" id="A0A9W4QZR5"/>
<keyword evidence="2" id="KW-1185">Reference proteome</keyword>
<gene>
    <name evidence="1" type="ORF">PSEHALCIP103_02508</name>
</gene>
<name>A0A9W4QZR5_PSEHA</name>